<dbReference type="EMBL" id="BAABET010000002">
    <property type="protein sequence ID" value="GAA4297356.1"/>
    <property type="molecule type" value="Genomic_DNA"/>
</dbReference>
<organism evidence="3 4">
    <name type="scientific">Streptomyces venetus</name>
    <dbReference type="NCBI Taxonomy" id="1701086"/>
    <lineage>
        <taxon>Bacteria</taxon>
        <taxon>Bacillati</taxon>
        <taxon>Actinomycetota</taxon>
        <taxon>Actinomycetes</taxon>
        <taxon>Kitasatosporales</taxon>
        <taxon>Streptomycetaceae</taxon>
        <taxon>Streptomyces</taxon>
    </lineage>
</organism>
<evidence type="ECO:0000256" key="2">
    <source>
        <dbReference type="SAM" id="Phobius"/>
    </source>
</evidence>
<evidence type="ECO:0000313" key="3">
    <source>
        <dbReference type="EMBL" id="GAA4297356.1"/>
    </source>
</evidence>
<keyword evidence="2" id="KW-1133">Transmembrane helix</keyword>
<feature type="transmembrane region" description="Helical" evidence="2">
    <location>
        <begin position="230"/>
        <end position="252"/>
    </location>
</feature>
<feature type="transmembrane region" description="Helical" evidence="2">
    <location>
        <begin position="299"/>
        <end position="319"/>
    </location>
</feature>
<feature type="transmembrane region" description="Helical" evidence="2">
    <location>
        <begin position="264"/>
        <end position="287"/>
    </location>
</feature>
<accession>A0ABP8F8S2</accession>
<dbReference type="RefSeq" id="WP_425588485.1">
    <property type="nucleotide sequence ID" value="NZ_BAABET010000002.1"/>
</dbReference>
<feature type="region of interest" description="Disordered" evidence="1">
    <location>
        <begin position="1"/>
        <end position="130"/>
    </location>
</feature>
<feature type="compositionally biased region" description="Gly residues" evidence="1">
    <location>
        <begin position="99"/>
        <end position="113"/>
    </location>
</feature>
<feature type="compositionally biased region" description="Low complexity" evidence="1">
    <location>
        <begin position="1"/>
        <end position="25"/>
    </location>
</feature>
<proteinExistence type="predicted"/>
<feature type="compositionally biased region" description="Gly residues" evidence="1">
    <location>
        <begin position="45"/>
        <end position="66"/>
    </location>
</feature>
<dbReference type="Pfam" id="PF20401">
    <property type="entry name" value="Rhomboid_2"/>
    <property type="match status" value="1"/>
</dbReference>
<evidence type="ECO:0008006" key="5">
    <source>
        <dbReference type="Google" id="ProtNLM"/>
    </source>
</evidence>
<dbReference type="Proteomes" id="UP001501115">
    <property type="component" value="Unassembled WGS sequence"/>
</dbReference>
<protein>
    <recommendedName>
        <fullName evidence="5">Integral membrane protein</fullName>
    </recommendedName>
</protein>
<keyword evidence="4" id="KW-1185">Reference proteome</keyword>
<sequence length="380" mass="37937">MDRTVPADAAATPTPAAPPASDGAGLLDGVPRQRTVGARGPGSAEDGGSGSVADGGSGSAEDGGLGSVADSGSASADTEPLTGPAPGTEVLESGAPLATGGGPWGPAGTGPRGFEGNRRRESTGTGTRESAGIGLVEVVGVGVGGSEVSGGSVSAWVAWLGRRLGAIRPWRLLPTPTGTPFTFAYAVLLGVTSLISAHADPALVHALLQGSSTDVAHLVRAPEFVLVGSALWVAGGVASPYAIGLVLVLTALERRVGGLRTAGVFLLGHVLATLATEVPVGVAVLAGHLPDSSLHRLDYGVSFGVAAGVGALAGLLSLWLRVPLLAGFGWMLLQDLLAFTDPLTNWGHPIALAIGVATWPVLRRQRREHASHLGELPASS</sequence>
<comment type="caution">
    <text evidence="3">The sequence shown here is derived from an EMBL/GenBank/DDBJ whole genome shotgun (WGS) entry which is preliminary data.</text>
</comment>
<name>A0ABP8F8S2_9ACTN</name>
<feature type="compositionally biased region" description="Low complexity" evidence="1">
    <location>
        <begin position="67"/>
        <end position="77"/>
    </location>
</feature>
<gene>
    <name evidence="3" type="ORF">GCM10023086_11450</name>
</gene>
<keyword evidence="2" id="KW-0812">Transmembrane</keyword>
<dbReference type="InterPro" id="IPR046862">
    <property type="entry name" value="Rhomboid_2"/>
</dbReference>
<evidence type="ECO:0000256" key="1">
    <source>
        <dbReference type="SAM" id="MobiDB-lite"/>
    </source>
</evidence>
<keyword evidence="2" id="KW-0472">Membrane</keyword>
<evidence type="ECO:0000313" key="4">
    <source>
        <dbReference type="Proteomes" id="UP001501115"/>
    </source>
</evidence>
<reference evidence="4" key="1">
    <citation type="journal article" date="2019" name="Int. J. Syst. Evol. Microbiol.">
        <title>The Global Catalogue of Microorganisms (GCM) 10K type strain sequencing project: providing services to taxonomists for standard genome sequencing and annotation.</title>
        <authorList>
            <consortium name="The Broad Institute Genomics Platform"/>
            <consortium name="The Broad Institute Genome Sequencing Center for Infectious Disease"/>
            <person name="Wu L."/>
            <person name="Ma J."/>
        </authorList>
    </citation>
    <scope>NUCLEOTIDE SEQUENCE [LARGE SCALE GENOMIC DNA]</scope>
    <source>
        <strain evidence="4">JCM 31290</strain>
    </source>
</reference>